<keyword evidence="3" id="KW-0547">Nucleotide-binding</keyword>
<evidence type="ECO:0000256" key="1">
    <source>
        <dbReference type="ARBA" id="ARBA00022527"/>
    </source>
</evidence>
<evidence type="ECO:0000256" key="3">
    <source>
        <dbReference type="ARBA" id="ARBA00022741"/>
    </source>
</evidence>
<comment type="caution">
    <text evidence="7">The sequence shown here is derived from an EMBL/GenBank/DDBJ whole genome shotgun (WGS) entry which is preliminary data.</text>
</comment>
<keyword evidence="8" id="KW-1185">Reference proteome</keyword>
<dbReference type="Proteomes" id="UP001162164">
    <property type="component" value="Unassembled WGS sequence"/>
</dbReference>
<keyword evidence="4" id="KW-0418">Kinase</keyword>
<evidence type="ECO:0000313" key="8">
    <source>
        <dbReference type="Proteomes" id="UP001162164"/>
    </source>
</evidence>
<organism evidence="7 8">
    <name type="scientific">Molorchus minor</name>
    <dbReference type="NCBI Taxonomy" id="1323400"/>
    <lineage>
        <taxon>Eukaryota</taxon>
        <taxon>Metazoa</taxon>
        <taxon>Ecdysozoa</taxon>
        <taxon>Arthropoda</taxon>
        <taxon>Hexapoda</taxon>
        <taxon>Insecta</taxon>
        <taxon>Pterygota</taxon>
        <taxon>Neoptera</taxon>
        <taxon>Endopterygota</taxon>
        <taxon>Coleoptera</taxon>
        <taxon>Polyphaga</taxon>
        <taxon>Cucujiformia</taxon>
        <taxon>Chrysomeloidea</taxon>
        <taxon>Cerambycidae</taxon>
        <taxon>Lamiinae</taxon>
        <taxon>Monochamini</taxon>
        <taxon>Molorchus</taxon>
    </lineage>
</organism>
<dbReference type="InterPro" id="IPR000719">
    <property type="entry name" value="Prot_kinase_dom"/>
</dbReference>
<reference evidence="7" key="1">
    <citation type="journal article" date="2023" name="Insect Mol. Biol.">
        <title>Genome sequencing provides insights into the evolution of gene families encoding plant cell wall-degrading enzymes in longhorned beetles.</title>
        <authorList>
            <person name="Shin N.R."/>
            <person name="Okamura Y."/>
            <person name="Kirsch R."/>
            <person name="Pauchet Y."/>
        </authorList>
    </citation>
    <scope>NUCLEOTIDE SEQUENCE</scope>
    <source>
        <strain evidence="7">MMC_N1</strain>
    </source>
</reference>
<dbReference type="SUPFAM" id="SSF56112">
    <property type="entry name" value="Protein kinase-like (PK-like)"/>
    <property type="match status" value="1"/>
</dbReference>
<sequence>MGLKQYEPDCAIAPSDNLPVVTGQAYGKVFLVRKRGGSDNGRLYAMKSKKKKTTEHTKTERQVLEAVRDNPFLVTLHYAFQTDAKLHLILDYVAGGELFTHLYQRDRFTEDEVRIYIGEIILALEHLHTTVDWWSMGVLTYETSYRNELDVSNFSEEFTAMPATHTHQLLFHQTMINSLKVIPMLHLR</sequence>
<dbReference type="PROSITE" id="PS50011">
    <property type="entry name" value="PROTEIN_KINASE_DOM"/>
    <property type="match status" value="1"/>
</dbReference>
<evidence type="ECO:0000259" key="6">
    <source>
        <dbReference type="PROSITE" id="PS50011"/>
    </source>
</evidence>
<dbReference type="PANTHER" id="PTHR24351">
    <property type="entry name" value="RIBOSOMAL PROTEIN S6 KINASE"/>
    <property type="match status" value="1"/>
</dbReference>
<dbReference type="SMART" id="SM00220">
    <property type="entry name" value="S_TKc"/>
    <property type="match status" value="1"/>
</dbReference>
<dbReference type="EMBL" id="JAPWTJ010001858">
    <property type="protein sequence ID" value="KAJ8969138.1"/>
    <property type="molecule type" value="Genomic_DNA"/>
</dbReference>
<gene>
    <name evidence="7" type="ORF">NQ317_018584</name>
</gene>
<keyword evidence="1" id="KW-0723">Serine/threonine-protein kinase</keyword>
<evidence type="ECO:0000256" key="4">
    <source>
        <dbReference type="ARBA" id="ARBA00022777"/>
    </source>
</evidence>
<keyword evidence="2" id="KW-0808">Transferase</keyword>
<dbReference type="Pfam" id="PF00069">
    <property type="entry name" value="Pkinase"/>
    <property type="match status" value="1"/>
</dbReference>
<evidence type="ECO:0000313" key="7">
    <source>
        <dbReference type="EMBL" id="KAJ8969138.1"/>
    </source>
</evidence>
<evidence type="ECO:0000256" key="5">
    <source>
        <dbReference type="ARBA" id="ARBA00022840"/>
    </source>
</evidence>
<dbReference type="Pfam" id="PF00433">
    <property type="entry name" value="Pkinase_C"/>
    <property type="match status" value="1"/>
</dbReference>
<proteinExistence type="predicted"/>
<dbReference type="InterPro" id="IPR011009">
    <property type="entry name" value="Kinase-like_dom_sf"/>
</dbReference>
<protein>
    <recommendedName>
        <fullName evidence="6">Protein kinase domain-containing protein</fullName>
    </recommendedName>
</protein>
<dbReference type="Gene3D" id="3.30.200.20">
    <property type="entry name" value="Phosphorylase Kinase, domain 1"/>
    <property type="match status" value="1"/>
</dbReference>
<dbReference type="InterPro" id="IPR017892">
    <property type="entry name" value="Pkinase_C"/>
</dbReference>
<name>A0ABQ9IZ93_9CUCU</name>
<feature type="domain" description="Protein kinase" evidence="6">
    <location>
        <begin position="15"/>
        <end position="188"/>
    </location>
</feature>
<keyword evidence="5" id="KW-0067">ATP-binding</keyword>
<accession>A0ABQ9IZ93</accession>
<dbReference type="Gene3D" id="1.10.510.10">
    <property type="entry name" value="Transferase(Phosphotransferase) domain 1"/>
    <property type="match status" value="1"/>
</dbReference>
<evidence type="ECO:0000256" key="2">
    <source>
        <dbReference type="ARBA" id="ARBA00022679"/>
    </source>
</evidence>